<dbReference type="SMART" id="SM00220">
    <property type="entry name" value="S_TKc"/>
    <property type="match status" value="1"/>
</dbReference>
<organism evidence="9 10">
    <name type="scientific">Ustilago trichophora</name>
    <dbReference type="NCBI Taxonomy" id="86804"/>
    <lineage>
        <taxon>Eukaryota</taxon>
        <taxon>Fungi</taxon>
        <taxon>Dikarya</taxon>
        <taxon>Basidiomycota</taxon>
        <taxon>Ustilaginomycotina</taxon>
        <taxon>Ustilaginomycetes</taxon>
        <taxon>Ustilaginales</taxon>
        <taxon>Ustilaginaceae</taxon>
        <taxon>Ustilago</taxon>
    </lineage>
</organism>
<keyword evidence="2" id="KW-0723">Serine/threonine-protein kinase</keyword>
<dbReference type="OrthoDB" id="1732493at2759"/>
<protein>
    <submittedName>
        <fullName evidence="9">Related to CDC28 - cyclin-dependent protein kinase</fullName>
    </submittedName>
</protein>
<evidence type="ECO:0000256" key="7">
    <source>
        <dbReference type="SAM" id="MobiDB-lite"/>
    </source>
</evidence>
<reference evidence="9 10" key="1">
    <citation type="submission" date="2018-03" db="EMBL/GenBank/DDBJ databases">
        <authorList>
            <person name="Guldener U."/>
        </authorList>
    </citation>
    <scope>NUCLEOTIDE SEQUENCE [LARGE SCALE GENOMIC DNA]</scope>
    <source>
        <strain evidence="9 10">NBRC100155</strain>
    </source>
</reference>
<accession>A0A5C3DT36</accession>
<feature type="region of interest" description="Disordered" evidence="7">
    <location>
        <begin position="415"/>
        <end position="436"/>
    </location>
</feature>
<comment type="similarity">
    <text evidence="1">Belongs to the protein kinase superfamily. CMGC Ser/Thr protein kinase family. CDC2/CDKX subfamily.</text>
</comment>
<gene>
    <name evidence="9" type="ORF">UTRI_00859</name>
</gene>
<evidence type="ECO:0000313" key="10">
    <source>
        <dbReference type="Proteomes" id="UP000324022"/>
    </source>
</evidence>
<dbReference type="AlphaFoldDB" id="A0A5C3DT36"/>
<proteinExistence type="inferred from homology"/>
<dbReference type="GO" id="GO:0007346">
    <property type="term" value="P:regulation of mitotic cell cycle"/>
    <property type="evidence" value="ECO:0007669"/>
    <property type="project" value="TreeGrafter"/>
</dbReference>
<feature type="compositionally biased region" description="Polar residues" evidence="7">
    <location>
        <begin position="149"/>
        <end position="159"/>
    </location>
</feature>
<name>A0A5C3DT36_9BASI</name>
<dbReference type="SUPFAM" id="SSF56112">
    <property type="entry name" value="Protein kinase-like (PK-like)"/>
    <property type="match status" value="1"/>
</dbReference>
<feature type="domain" description="Protein kinase" evidence="8">
    <location>
        <begin position="171"/>
        <end position="566"/>
    </location>
</feature>
<dbReference type="InterPro" id="IPR000719">
    <property type="entry name" value="Prot_kinase_dom"/>
</dbReference>
<dbReference type="GO" id="GO:0004674">
    <property type="term" value="F:protein serine/threonine kinase activity"/>
    <property type="evidence" value="ECO:0007669"/>
    <property type="project" value="UniProtKB-KW"/>
</dbReference>
<dbReference type="EMBL" id="OOIN01000002">
    <property type="protein sequence ID" value="SPO21382.1"/>
    <property type="molecule type" value="Genomic_DNA"/>
</dbReference>
<feature type="region of interest" description="Disordered" evidence="7">
    <location>
        <begin position="38"/>
        <end position="111"/>
    </location>
</feature>
<dbReference type="InterPro" id="IPR011009">
    <property type="entry name" value="Kinase-like_dom_sf"/>
</dbReference>
<evidence type="ECO:0000259" key="8">
    <source>
        <dbReference type="PROSITE" id="PS50011"/>
    </source>
</evidence>
<evidence type="ECO:0000256" key="5">
    <source>
        <dbReference type="ARBA" id="ARBA00022777"/>
    </source>
</evidence>
<evidence type="ECO:0000256" key="4">
    <source>
        <dbReference type="ARBA" id="ARBA00022741"/>
    </source>
</evidence>
<evidence type="ECO:0000256" key="6">
    <source>
        <dbReference type="ARBA" id="ARBA00022840"/>
    </source>
</evidence>
<evidence type="ECO:0000256" key="3">
    <source>
        <dbReference type="ARBA" id="ARBA00022679"/>
    </source>
</evidence>
<evidence type="ECO:0000256" key="2">
    <source>
        <dbReference type="ARBA" id="ARBA00022527"/>
    </source>
</evidence>
<keyword evidence="4" id="KW-0547">Nucleotide-binding</keyword>
<evidence type="ECO:0000256" key="1">
    <source>
        <dbReference type="ARBA" id="ARBA00006485"/>
    </source>
</evidence>
<feature type="compositionally biased region" description="Basic and acidic residues" evidence="7">
    <location>
        <begin position="96"/>
        <end position="111"/>
    </location>
</feature>
<dbReference type="PROSITE" id="PS00108">
    <property type="entry name" value="PROTEIN_KINASE_ST"/>
    <property type="match status" value="1"/>
</dbReference>
<dbReference type="Pfam" id="PF00069">
    <property type="entry name" value="Pkinase"/>
    <property type="match status" value="2"/>
</dbReference>
<feature type="region of interest" description="Disordered" evidence="7">
    <location>
        <begin position="187"/>
        <end position="210"/>
    </location>
</feature>
<feature type="region of interest" description="Disordered" evidence="7">
    <location>
        <begin position="345"/>
        <end position="376"/>
    </location>
</feature>
<dbReference type="PROSITE" id="PS50011">
    <property type="entry name" value="PROTEIN_KINASE_DOM"/>
    <property type="match status" value="1"/>
</dbReference>
<dbReference type="InterPro" id="IPR008271">
    <property type="entry name" value="Ser/Thr_kinase_AS"/>
</dbReference>
<keyword evidence="3" id="KW-0808">Transferase</keyword>
<keyword evidence="10" id="KW-1185">Reference proteome</keyword>
<feature type="compositionally biased region" description="Polar residues" evidence="7">
    <location>
        <begin position="417"/>
        <end position="434"/>
    </location>
</feature>
<dbReference type="InterPro" id="IPR050108">
    <property type="entry name" value="CDK"/>
</dbReference>
<dbReference type="PANTHER" id="PTHR24056">
    <property type="entry name" value="CELL DIVISION PROTEIN KINASE"/>
    <property type="match status" value="1"/>
</dbReference>
<dbReference type="GO" id="GO:0005524">
    <property type="term" value="F:ATP binding"/>
    <property type="evidence" value="ECO:0007669"/>
    <property type="project" value="UniProtKB-KW"/>
</dbReference>
<dbReference type="Gene3D" id="3.30.200.20">
    <property type="entry name" value="Phosphorylase Kinase, domain 1"/>
    <property type="match status" value="1"/>
</dbReference>
<dbReference type="PANTHER" id="PTHR24056:SF107">
    <property type="entry name" value="CYCLIN-DEPENDENT KINASE 11A-RELATED"/>
    <property type="match status" value="1"/>
</dbReference>
<keyword evidence="6" id="KW-0067">ATP-binding</keyword>
<dbReference type="Proteomes" id="UP000324022">
    <property type="component" value="Unassembled WGS sequence"/>
</dbReference>
<evidence type="ECO:0000313" key="9">
    <source>
        <dbReference type="EMBL" id="SPO21382.1"/>
    </source>
</evidence>
<keyword evidence="5 9" id="KW-0418">Kinase</keyword>
<dbReference type="GO" id="GO:0005634">
    <property type="term" value="C:nucleus"/>
    <property type="evidence" value="ECO:0007669"/>
    <property type="project" value="TreeGrafter"/>
</dbReference>
<dbReference type="Gene3D" id="1.10.510.10">
    <property type="entry name" value="Transferase(Phosphotransferase) domain 1"/>
    <property type="match status" value="1"/>
</dbReference>
<feature type="compositionally biased region" description="Basic and acidic residues" evidence="7">
    <location>
        <begin position="65"/>
        <end position="85"/>
    </location>
</feature>
<sequence>MSVPRTTTSTIRSTLSTQNRLYAARSFTWAKMAEPVRSTDLDAESDPCSHKLGDGAASPGLSREQILRERIAAARKERTDGEDYSHTNQQPSSKRAKLDDTHPIADGQHDFPGEDDAAVKTLTEIVEPLNAAPLPPPSPEQTAPYERAQTWSALSRSQHPSIGTSRSIYSYERLNHIQEGTYGVVFRARPRDSSPPPNGGPSTSSTSRDVAVKKLKLSKNGLDHDGFPITSLREIQALTLAKQHSSVIRLHEVCIGKTLDQIFLVMEFMEHDLKTLLTSFHKARTCFAPSEVKTLLHQLLTATKQLHEDWILHRDLKSSNLLMDNRGRLKVADFGLARRYGDPIAGWTPATEPRRSSEAGKGSTDASKSKEEEQDGGMTDLVVTLWYRAPELLLLNQLNEKHEEQMDRHASKALYNGSKSGKVSRSDAASNPPTLTAPPLYDEKIDMWSIGCIFAELLLTSKTGGSLFQGKNEADQLRRIRQILGPPNSTIWPDLALYSSLGKTQRAPQPSRSAVLREEQRIKERLETEFHPNRLTPATLDLLFRLLHYDPKQRIGAGEALNHEYFTHEAPKMAHPDSFGSFPSVAAGEWVPCETASVSKEARLCGRDGMKHDGFKTETGKNNYSLEFDFGV</sequence>
<feature type="region of interest" description="Disordered" evidence="7">
    <location>
        <begin position="130"/>
        <end position="159"/>
    </location>
</feature>